<dbReference type="PROSITE" id="PS00061">
    <property type="entry name" value="ADH_SHORT"/>
    <property type="match status" value="1"/>
</dbReference>
<feature type="region of interest" description="Disordered" evidence="4">
    <location>
        <begin position="178"/>
        <end position="202"/>
    </location>
</feature>
<proteinExistence type="inferred from homology"/>
<evidence type="ECO:0000256" key="3">
    <source>
        <dbReference type="RuleBase" id="RU000363"/>
    </source>
</evidence>
<dbReference type="PANTHER" id="PTHR43639:SF1">
    <property type="entry name" value="SHORT-CHAIN DEHYDROGENASE_REDUCTASE FAMILY PROTEIN"/>
    <property type="match status" value="1"/>
</dbReference>
<dbReference type="Gene3D" id="3.40.50.720">
    <property type="entry name" value="NAD(P)-binding Rossmann-like Domain"/>
    <property type="match status" value="1"/>
</dbReference>
<gene>
    <name evidence="6" type="ORF">ACFSYJ_12965</name>
</gene>
<evidence type="ECO:0000313" key="7">
    <source>
        <dbReference type="Proteomes" id="UP001597419"/>
    </source>
</evidence>
<protein>
    <submittedName>
        <fullName evidence="6">SDR family NAD(P)-dependent oxidoreductase</fullName>
    </submittedName>
</protein>
<dbReference type="PANTHER" id="PTHR43639">
    <property type="entry name" value="OXIDOREDUCTASE, SHORT-CHAIN DEHYDROGENASE/REDUCTASE FAMILY (AFU_ORTHOLOGUE AFUA_5G02870)"/>
    <property type="match status" value="1"/>
</dbReference>
<feature type="domain" description="Ketoreductase" evidence="5">
    <location>
        <begin position="8"/>
        <end position="191"/>
    </location>
</feature>
<dbReference type="InterPro" id="IPR020904">
    <property type="entry name" value="Sc_DH/Rdtase_CS"/>
</dbReference>
<evidence type="ECO:0000313" key="6">
    <source>
        <dbReference type="EMBL" id="MFD2459516.1"/>
    </source>
</evidence>
<keyword evidence="7" id="KW-1185">Reference proteome</keyword>
<evidence type="ECO:0000256" key="4">
    <source>
        <dbReference type="SAM" id="MobiDB-lite"/>
    </source>
</evidence>
<dbReference type="SMART" id="SM00822">
    <property type="entry name" value="PKS_KR"/>
    <property type="match status" value="1"/>
</dbReference>
<sequence>MSTPLKGKVALVTGGGRGIGAAIATRLAEDGADVAITYERSRDRAEKTVAEIEGLGRRGVAIKADSADAGAVTAAVDRAAAELGRLDILVNNAGVFLIGPVDELTVEAIDRTLAVHVRAVLVATGAAVRHMGEGGRIVSIGSNLAERAPWPGLSLYSASKSALTGLTRGLARDLGPRGITANVVQPGPTHTDMNPSDGPHSARQLEHVALGGYSDAADVAATVAHLAGPGGRRLTGATITIDGGFNA</sequence>
<dbReference type="Proteomes" id="UP001597419">
    <property type="component" value="Unassembled WGS sequence"/>
</dbReference>
<comment type="similarity">
    <text evidence="1 3">Belongs to the short-chain dehydrogenases/reductases (SDR) family.</text>
</comment>
<dbReference type="InterPro" id="IPR036291">
    <property type="entry name" value="NAD(P)-bd_dom_sf"/>
</dbReference>
<evidence type="ECO:0000256" key="1">
    <source>
        <dbReference type="ARBA" id="ARBA00006484"/>
    </source>
</evidence>
<dbReference type="SUPFAM" id="SSF51735">
    <property type="entry name" value="NAD(P)-binding Rossmann-fold domains"/>
    <property type="match status" value="1"/>
</dbReference>
<dbReference type="EMBL" id="JBHUKU010000006">
    <property type="protein sequence ID" value="MFD2459516.1"/>
    <property type="molecule type" value="Genomic_DNA"/>
</dbReference>
<organism evidence="6 7">
    <name type="scientific">Amycolatopsis samaneae</name>
    <dbReference type="NCBI Taxonomy" id="664691"/>
    <lineage>
        <taxon>Bacteria</taxon>
        <taxon>Bacillati</taxon>
        <taxon>Actinomycetota</taxon>
        <taxon>Actinomycetes</taxon>
        <taxon>Pseudonocardiales</taxon>
        <taxon>Pseudonocardiaceae</taxon>
        <taxon>Amycolatopsis</taxon>
    </lineage>
</organism>
<evidence type="ECO:0000259" key="5">
    <source>
        <dbReference type="SMART" id="SM00822"/>
    </source>
</evidence>
<comment type="caution">
    <text evidence="6">The sequence shown here is derived from an EMBL/GenBank/DDBJ whole genome shotgun (WGS) entry which is preliminary data.</text>
</comment>
<accession>A0ABW5GDA8</accession>
<keyword evidence="2" id="KW-0560">Oxidoreductase</keyword>
<dbReference type="PRINTS" id="PR00080">
    <property type="entry name" value="SDRFAMILY"/>
</dbReference>
<dbReference type="InterPro" id="IPR057326">
    <property type="entry name" value="KR_dom"/>
</dbReference>
<dbReference type="Pfam" id="PF00106">
    <property type="entry name" value="adh_short"/>
    <property type="match status" value="1"/>
</dbReference>
<dbReference type="PRINTS" id="PR00081">
    <property type="entry name" value="GDHRDH"/>
</dbReference>
<name>A0ABW5GDA8_9PSEU</name>
<dbReference type="RefSeq" id="WP_345396861.1">
    <property type="nucleotide sequence ID" value="NZ_BAABHG010000008.1"/>
</dbReference>
<evidence type="ECO:0000256" key="2">
    <source>
        <dbReference type="ARBA" id="ARBA00023002"/>
    </source>
</evidence>
<dbReference type="InterPro" id="IPR002347">
    <property type="entry name" value="SDR_fam"/>
</dbReference>
<reference evidence="7" key="1">
    <citation type="journal article" date="2019" name="Int. J. Syst. Evol. Microbiol.">
        <title>The Global Catalogue of Microorganisms (GCM) 10K type strain sequencing project: providing services to taxonomists for standard genome sequencing and annotation.</title>
        <authorList>
            <consortium name="The Broad Institute Genomics Platform"/>
            <consortium name="The Broad Institute Genome Sequencing Center for Infectious Disease"/>
            <person name="Wu L."/>
            <person name="Ma J."/>
        </authorList>
    </citation>
    <scope>NUCLEOTIDE SEQUENCE [LARGE SCALE GENOMIC DNA]</scope>
    <source>
        <strain evidence="7">CGMCC 4.7643</strain>
    </source>
</reference>